<dbReference type="PANTHER" id="PTHR33426:SF43">
    <property type="entry name" value="NADH DEHYDROGENASE SUBUNIT 5"/>
    <property type="match status" value="1"/>
</dbReference>
<evidence type="ECO:0000313" key="1">
    <source>
        <dbReference type="EMBL" id="VCW68338.1"/>
    </source>
</evidence>
<keyword evidence="2" id="KW-1185">Reference proteome</keyword>
<protein>
    <submittedName>
        <fullName evidence="1">Uncharacterized protein</fullName>
    </submittedName>
</protein>
<dbReference type="AlphaFoldDB" id="A0A9X9LHN9"/>
<dbReference type="EMBL" id="CYRY02003751">
    <property type="protein sequence ID" value="VCW68338.1"/>
    <property type="molecule type" value="Genomic_DNA"/>
</dbReference>
<accession>A0A9X9LHN9</accession>
<evidence type="ECO:0000313" key="2">
    <source>
        <dbReference type="Proteomes" id="UP000269945"/>
    </source>
</evidence>
<name>A0A9X9LHN9_GULGU</name>
<organism evidence="1 2">
    <name type="scientific">Gulo gulo</name>
    <name type="common">Wolverine</name>
    <name type="synonym">Gluton</name>
    <dbReference type="NCBI Taxonomy" id="48420"/>
    <lineage>
        <taxon>Eukaryota</taxon>
        <taxon>Metazoa</taxon>
        <taxon>Chordata</taxon>
        <taxon>Craniata</taxon>
        <taxon>Vertebrata</taxon>
        <taxon>Euteleostomi</taxon>
        <taxon>Mammalia</taxon>
        <taxon>Eutheria</taxon>
        <taxon>Laurasiatheria</taxon>
        <taxon>Carnivora</taxon>
        <taxon>Caniformia</taxon>
        <taxon>Musteloidea</taxon>
        <taxon>Mustelidae</taxon>
        <taxon>Guloninae</taxon>
        <taxon>Gulo</taxon>
    </lineage>
</organism>
<reference evidence="1 2" key="1">
    <citation type="submission" date="2018-10" db="EMBL/GenBank/DDBJ databases">
        <authorList>
            <person name="Ekblom R."/>
            <person name="Jareborg N."/>
        </authorList>
    </citation>
    <scope>NUCLEOTIDE SEQUENCE [LARGE SCALE GENOMIC DNA]</scope>
    <source>
        <tissue evidence="1">Muscle</tissue>
    </source>
</reference>
<comment type="caution">
    <text evidence="1">The sequence shown here is derived from an EMBL/GenBank/DDBJ whole genome shotgun (WGS) entry which is preliminary data.</text>
</comment>
<dbReference type="Proteomes" id="UP000269945">
    <property type="component" value="Unassembled WGS sequence"/>
</dbReference>
<dbReference type="PANTHER" id="PTHR33426">
    <property type="entry name" value="C2H2-TYPE DOMAIN-CONTAINING PROTEIN"/>
    <property type="match status" value="1"/>
</dbReference>
<proteinExistence type="predicted"/>
<sequence>MNLLMENKCVFAVKLFPAFAAHVGPFSSMNFPVPNEIWPLGKGFPTPAAFVRILSRVNLLCTLRWELWLKAFPHSLHS</sequence>
<gene>
    <name evidence="1" type="ORF">BN2614_LOCUS1</name>
</gene>